<sequence>MALPPPVYFTLHEAAVRWDCTLADIASWASVEKFDIVMAIAPVTSGM</sequence>
<proteinExistence type="predicted"/>
<name>A0ABV6T7J8_9RHOB</name>
<accession>A0ABV6T7J8</accession>
<gene>
    <name evidence="1" type="ORF">ACFHYO_14150</name>
</gene>
<reference evidence="1 2" key="1">
    <citation type="submission" date="2024-09" db="EMBL/GenBank/DDBJ databases">
        <authorList>
            <person name="Sun Q."/>
            <person name="Mori K."/>
        </authorList>
    </citation>
    <scope>NUCLEOTIDE SEQUENCE [LARGE SCALE GENOMIC DNA]</scope>
    <source>
        <strain evidence="1 2">KCTC 42086</strain>
    </source>
</reference>
<evidence type="ECO:0000313" key="2">
    <source>
        <dbReference type="Proteomes" id="UP001589920"/>
    </source>
</evidence>
<evidence type="ECO:0000313" key="1">
    <source>
        <dbReference type="EMBL" id="MFC0813244.1"/>
    </source>
</evidence>
<dbReference type="RefSeq" id="WP_394321221.1">
    <property type="nucleotide sequence ID" value="NZ_JBHMQU010000076.1"/>
</dbReference>
<keyword evidence="2" id="KW-1185">Reference proteome</keyword>
<dbReference type="EMBL" id="JBHMQU010000076">
    <property type="protein sequence ID" value="MFC0813244.1"/>
    <property type="molecule type" value="Genomic_DNA"/>
</dbReference>
<comment type="caution">
    <text evidence="1">The sequence shown here is derived from an EMBL/GenBank/DDBJ whole genome shotgun (WGS) entry which is preliminary data.</text>
</comment>
<dbReference type="Proteomes" id="UP001589920">
    <property type="component" value="Unassembled WGS sequence"/>
</dbReference>
<organism evidence="1 2">
    <name type="scientific">Paracoccus panacisoli</name>
    <dbReference type="NCBI Taxonomy" id="1510163"/>
    <lineage>
        <taxon>Bacteria</taxon>
        <taxon>Pseudomonadati</taxon>
        <taxon>Pseudomonadota</taxon>
        <taxon>Alphaproteobacteria</taxon>
        <taxon>Rhodobacterales</taxon>
        <taxon>Paracoccaceae</taxon>
        <taxon>Paracoccus</taxon>
    </lineage>
</organism>
<protein>
    <submittedName>
        <fullName evidence="1">Uncharacterized protein</fullName>
    </submittedName>
</protein>